<gene>
    <name evidence="1" type="ORF">CN553_12205</name>
</gene>
<protein>
    <submittedName>
        <fullName evidence="1">Uncharacterized protein</fullName>
    </submittedName>
</protein>
<dbReference type="RefSeq" id="WP_098126406.1">
    <property type="nucleotide sequence ID" value="NZ_NUAN01000071.1"/>
</dbReference>
<name>A0A9X6UBV2_BACCE</name>
<accession>A0A9X6UBV2</accession>
<evidence type="ECO:0000313" key="1">
    <source>
        <dbReference type="EMBL" id="PEN97807.1"/>
    </source>
</evidence>
<comment type="caution">
    <text evidence="1">The sequence shown here is derived from an EMBL/GenBank/DDBJ whole genome shotgun (WGS) entry which is preliminary data.</text>
</comment>
<dbReference type="Proteomes" id="UP000220691">
    <property type="component" value="Unassembled WGS sequence"/>
</dbReference>
<dbReference type="AlphaFoldDB" id="A0A9X6UBV2"/>
<dbReference type="EMBL" id="NUAN01000071">
    <property type="protein sequence ID" value="PEN97807.1"/>
    <property type="molecule type" value="Genomic_DNA"/>
</dbReference>
<evidence type="ECO:0000313" key="2">
    <source>
        <dbReference type="Proteomes" id="UP000220691"/>
    </source>
</evidence>
<reference evidence="1 2" key="1">
    <citation type="submission" date="2017-09" db="EMBL/GenBank/DDBJ databases">
        <title>Large-scale bioinformatics analysis of Bacillus genomes uncovers conserved roles of natural products in bacterial physiology.</title>
        <authorList>
            <consortium name="Agbiome Team Llc"/>
            <person name="Bleich R.M."/>
            <person name="Kirk G.J."/>
            <person name="Santa Maria K.C."/>
            <person name="Allen S.E."/>
            <person name="Farag S."/>
            <person name="Shank E.A."/>
            <person name="Bowers A."/>
        </authorList>
    </citation>
    <scope>NUCLEOTIDE SEQUENCE [LARGE SCALE GENOMIC DNA]</scope>
    <source>
        <strain evidence="1 2">AFS027647</strain>
    </source>
</reference>
<organism evidence="1 2">
    <name type="scientific">Bacillus cereus</name>
    <dbReference type="NCBI Taxonomy" id="1396"/>
    <lineage>
        <taxon>Bacteria</taxon>
        <taxon>Bacillati</taxon>
        <taxon>Bacillota</taxon>
        <taxon>Bacilli</taxon>
        <taxon>Bacillales</taxon>
        <taxon>Bacillaceae</taxon>
        <taxon>Bacillus</taxon>
        <taxon>Bacillus cereus group</taxon>
    </lineage>
</organism>
<proteinExistence type="predicted"/>
<sequence>MEKLVAWLEQGVALGKITGYAVAFQEVRELGLRKYMVGVKHASMGEIELNVAIQGATVLIGHESRRIETITW</sequence>